<feature type="signal peptide" evidence="1">
    <location>
        <begin position="1"/>
        <end position="23"/>
    </location>
</feature>
<dbReference type="Proteomes" id="UP001256827">
    <property type="component" value="Chromosome"/>
</dbReference>
<dbReference type="RefSeq" id="WP_310768592.1">
    <property type="nucleotide sequence ID" value="NZ_CP134050.1"/>
</dbReference>
<keyword evidence="1" id="KW-0732">Signal</keyword>
<evidence type="ECO:0000256" key="1">
    <source>
        <dbReference type="SAM" id="SignalP"/>
    </source>
</evidence>
<accession>A0ABY9T7K2</accession>
<evidence type="ECO:0000313" key="2">
    <source>
        <dbReference type="EMBL" id="WNC15171.1"/>
    </source>
</evidence>
<reference evidence="2 3" key="1">
    <citation type="submission" date="2023-09" db="EMBL/GenBank/DDBJ databases">
        <title>Complete Genome and Methylome dissection of Bacillus brevis NEB573 original source of BbsI restriction endonuclease.</title>
        <authorList>
            <person name="Fomenkov A."/>
            <person name="Roberts R.D."/>
        </authorList>
    </citation>
    <scope>NUCLEOTIDE SEQUENCE [LARGE SCALE GENOMIC DNA]</scope>
    <source>
        <strain evidence="2 3">NEB573</strain>
    </source>
</reference>
<dbReference type="EMBL" id="CP134050">
    <property type="protein sequence ID" value="WNC15171.1"/>
    <property type="molecule type" value="Genomic_DNA"/>
</dbReference>
<feature type="chain" id="PRO_5045505731" description="DUF4878 domain-containing protein" evidence="1">
    <location>
        <begin position="24"/>
        <end position="355"/>
    </location>
</feature>
<sequence>MKKWVVWLCMGLAVLGSGRESMAADHSSLLQKPNVQHMQVITQSPEELVIVDTWQDVEEKHTRIDLVAYGQSGGAATSMSEQRSVTIYQGQEQVKWPFELAFRQGENKEFSRDIFDPFNISNSKRILFEASARSFEGARWEHTGTSEIDGKQVKQLRRTYTTKDGGSAVAFAYTDPATGMPVKEGHYLEGDSTPAITKLYRFEEIRDPTGFLFTNAAASLLQKEAADWISKALDSLMPMDDALNFGMKYIAIDLGGIPGLNEAAKQQVLRSFEKYKVTTMDSSLAKLREQGLYNRKNSMLDGVLLRVYKIEFVGDAVMVRASKYRSGDGAIGVKVMLEEVDGNWKVTSSDVVWIS</sequence>
<protein>
    <recommendedName>
        <fullName evidence="4">DUF4878 domain-containing protein</fullName>
    </recommendedName>
</protein>
<organism evidence="2 3">
    <name type="scientific">Brevibacillus brevis</name>
    <name type="common">Bacillus brevis</name>
    <dbReference type="NCBI Taxonomy" id="1393"/>
    <lineage>
        <taxon>Bacteria</taxon>
        <taxon>Bacillati</taxon>
        <taxon>Bacillota</taxon>
        <taxon>Bacilli</taxon>
        <taxon>Bacillales</taxon>
        <taxon>Paenibacillaceae</taxon>
        <taxon>Brevibacillus</taxon>
    </lineage>
</organism>
<keyword evidence="3" id="KW-1185">Reference proteome</keyword>
<evidence type="ECO:0008006" key="4">
    <source>
        <dbReference type="Google" id="ProtNLM"/>
    </source>
</evidence>
<gene>
    <name evidence="2" type="ORF">RGB73_01985</name>
</gene>
<proteinExistence type="predicted"/>
<evidence type="ECO:0000313" key="3">
    <source>
        <dbReference type="Proteomes" id="UP001256827"/>
    </source>
</evidence>
<name>A0ABY9T7K2_BREBE</name>